<dbReference type="FunFam" id="3.40.50.980:FF:000001">
    <property type="entry name" value="Non-ribosomal peptide synthetase"/>
    <property type="match status" value="2"/>
</dbReference>
<evidence type="ECO:0000313" key="9">
    <source>
        <dbReference type="Proteomes" id="UP000005090"/>
    </source>
</evidence>
<dbReference type="Pfam" id="PF00668">
    <property type="entry name" value="Condensation"/>
    <property type="match status" value="3"/>
</dbReference>
<dbReference type="GO" id="GO:0044550">
    <property type="term" value="P:secondary metabolite biosynthetic process"/>
    <property type="evidence" value="ECO:0007669"/>
    <property type="project" value="UniProtKB-ARBA"/>
</dbReference>
<dbReference type="InterPro" id="IPR010071">
    <property type="entry name" value="AA_adenyl_dom"/>
</dbReference>
<dbReference type="GO" id="GO:0003824">
    <property type="term" value="F:catalytic activity"/>
    <property type="evidence" value="ECO:0007669"/>
    <property type="project" value="InterPro"/>
</dbReference>
<dbReference type="SUPFAM" id="SSF47336">
    <property type="entry name" value="ACP-like"/>
    <property type="match status" value="3"/>
</dbReference>
<dbReference type="SMART" id="SM00823">
    <property type="entry name" value="PKS_PP"/>
    <property type="match status" value="3"/>
</dbReference>
<dbReference type="NCBIfam" id="TIGR01733">
    <property type="entry name" value="AA-adenyl-dom"/>
    <property type="match status" value="2"/>
</dbReference>
<keyword evidence="3" id="KW-0596">Phosphopantetheine</keyword>
<dbReference type="FunFam" id="3.40.50.12780:FF:000012">
    <property type="entry name" value="Non-ribosomal peptide synthetase"/>
    <property type="match status" value="1"/>
</dbReference>
<gene>
    <name evidence="8" type="ORF">Metal_2305</name>
</gene>
<dbReference type="InterPro" id="IPR000873">
    <property type="entry name" value="AMP-dep_synth/lig_dom"/>
</dbReference>
<dbReference type="HOGENOM" id="CLU_000022_11_1_6"/>
<evidence type="ECO:0000256" key="4">
    <source>
        <dbReference type="ARBA" id="ARBA00022553"/>
    </source>
</evidence>
<dbReference type="NCBIfam" id="TIGR01720">
    <property type="entry name" value="NRPS-para261"/>
    <property type="match status" value="1"/>
</dbReference>
<dbReference type="PROSITE" id="PS50075">
    <property type="entry name" value="CARRIER"/>
    <property type="match status" value="3"/>
</dbReference>
<dbReference type="EMBL" id="CM001475">
    <property type="protein sequence ID" value="EIC30043.1"/>
    <property type="molecule type" value="Genomic_DNA"/>
</dbReference>
<protein>
    <submittedName>
        <fullName evidence="8">Non-ribosomal peptide synthase/amino acid adenylation enzyme</fullName>
    </submittedName>
</protein>
<evidence type="ECO:0000256" key="5">
    <source>
        <dbReference type="ARBA" id="ARBA00022832"/>
    </source>
</evidence>
<dbReference type="PANTHER" id="PTHR45398">
    <property type="match status" value="1"/>
</dbReference>
<dbReference type="FunFam" id="1.10.1200.10:FF:000005">
    <property type="entry name" value="Nonribosomal peptide synthetase 1"/>
    <property type="match status" value="2"/>
</dbReference>
<sequence>MAFNPAHANHFVDLLLQRAERHPERTALHCIADAVDGAGSYSFADLDGRARAIAALLQQTVAPGERALIVLHTGIDYVSAFFGCLYAGVIAVPAYPPESQAPHHLKRVASILADAKPAAILTASPLLAALNQSLESIASAERQLVITVDTVDAGLAAAWRMPNIAKDAIAFLQYTSGSTAHPKGVMVGHDNLLANQRAIKRAFAIGDSDVFVSWLPLFHDMGLVGSLMQPLYSGIPLALMSPRHFLERPVRWLEAVSRFGGTISGGPDFAFRLCNERISEAQLAGLNLASWRLAFCGAEPIRFDTLTTFAEKFAVAGLPAGAVYPCYGLAEASLLVSGGLPGEGAKAVTCAADALAAHRMQLADSGSVLVDCGLVQEEHRLVIVDPLSGKPCADGQIGEIRFSGPSVTHGYWQNPEATSETFVVEDGKTWLRTGDLGFLDRGRLFVTGRCKDMILIRGQNLYPQDIEQSLEEQIELLRKGRVAAFAVNVDGREGIGIAAEIGRGTQKLVPAENLFEAINETVALSCQEPAALILLLNPGALPKTSSGKLQRSACRQGWLDGTLDAYAIQQAGRSASAAVAVGDLGEFERQIAAIWGEALNIDAVAPQKSFFALGGQSITVMQVIARLRERLGVIIEPRLFFEKPGLREFAAAVQALLSNQEHTETPIARIDQSDDLLLSYGQESLWFLSQLNPASTAYHIAGGVRLVGDLDREALTQAFHALALRHDALRTLFYAVDGQPRQWIPSSCEVALAFHDLSELAAQAAPAQAGQLAEAEARVPFDLERGPLWRVLLVRLPDRDGQSCHELNLTLHHLIADGWSLNRLLAEFGELYGALQAGREPQLPALPIRHADFAAWQRHWLAAGEAERQLAYWTDWLGGEPPVIELPYDRPRPAEPSQRGGRVPFVLPEAVSQAVLTGAHRHGVTPFQVLLAAFNVLLYRYSGQTDLRIGLPLANRQRPETQALIGYFVNTVVLRTEISAPTRFDRLLQQTQQTLLQAQAHPDLPFEHLVDALQPERRLGQNPLFQILINHQPTDVGLLQAQGTWQIEALDRDHGAAQFDLSLDTWQDRQGRIGGFFTYAADLFDAGTIERLAGHFQSLLAQLLERPQAPIASHRLLSQAETERFAAWNTWEKSYDAGMPVQELIRHRAAAQPEAVALIGGETRLTYAELEMQANRLAHRLIGLGVERESRVALLLPRGVETIVAMLAVLKAGGAYLPLDPEQPEQRLAELIAEAGVSVILAERCDALSDASNEGLHYRSAHPTWLHLASLDLSAEPATPPAVAIHPEQLAYLILTSGSTGQPKGVAVPHGALARHCLAIGERYAMQPDDMALHFAAFTFDAAMEQWLVPLINGCRLLVREEMWSADQAYDALVRHGVTWFEMPPAYLIEIARWAEPRGLRLPLRACSVGGEAVPKEGLAQIRGLVGDAPILNGYGPTETLITPLVWTALPDSVCDTAYAPIGTGVGERALYILDKDLNPLPPGVVGELYIGGPCLARGYLGRPDLTAERFLPDPFSADGGRLYRTGDRVRLRADGNVDYFGRNDHQIKLRGFRIELGEIEARALAHPGAAEAVAVADGEGSAKRLLLYAVGATDAESLKNHLRQCLPDYMVPAHVQILEQLPRLTSGKLNRHALPKPDCLAGSAYRAPQTRAERDLAAIWQAVLGVERVGADDNFFELGGDSIMAIRLVSRARQAGWSLTPKDLFLHQTVAKLAANVQAMPAQAMIDRPIEVAGDAPLTAIQAQFFAQAMRNRSHWNLSLLLHPNFALDAARLAGAAGRLIEHHDGLRLRYRPEQGAWRQFYADAGAAPAFEQLNADNSAAVTALANRIQRSLDLQHGPLFKAVLINVADGSQRLLLAAHHLLVDGVSWRILLEDLQALYDGAEALPGKTASLQQWGQCLRDYAASEGLKRQLPYWQGVLQDAAEPPRDFAQSSGRFGDARTLTLEIDAERTHRLLTQAPSAYRTQINDLLLAALARALTVWSGDDVAVDLESHGREHGFDGIDLSRSVGWFTSVYPVRLAAAADIGATIKVVKQSLREVPDAGLGFGVLQYLAGDGKRAALNALPQARIGFNYFGRLDAEAGNFALAPETAGDDHDPDAPLPYWLEINAQVAGGVLQLRWRYSASQYRDETVRALLDRYRDELLNIVAHCLSGAAGATPSDFPLAGLTQAQLDALPLPIAEVEDIYPLSPMQQGMLFHDLLAPETGVYVNQMSLDIDGLNSERFAAAWRRAIDRHSLLRSAFLWRGESEQPLQAVYKQAPLRLEMIDWRGREIDEADLRSLRDQDRARGFEHARAPLMRMSLVRLSERRWHWIWTSHHMLLDGWSTSQLLGEVLDDYVGNARTAGAASYRDYIAWLSRRDPVAGETFWRGRLSRLDEPTLLANALARPTAGQGHGSRVDRLDAAATARLQAFAQQQRVTLNTVLQAAWAMLLGRYCGRDTVAMGATVSGRPADLHGVENIVGLFINTLPLIAPIKPEQAVGDWLRDLQQENLALRDYEHTPLYDVQRWAGQAGAALFDSLLVFENFPVDAALKNSDSGLRFGLPRHVDTTHYPLTLNISIGESLGLAYGYWLDRFDGEAVAGIARHFQRLLFALADDAGRRLGELLLPTAQELTHQSCWSATATVYPPGFVHTLIGRTALAQPEAPALLCGEAVLSYAELEHRSNRLAWYLIETGVGPDVPVGIAMERSFELVVGLLAIVKAGGAYVPLDPDYPAERLAYMIDDSGIGLLLSHGAVLDKFTALAPCAVCNLDTLDLSGLPARAPEVALHPAHPAYLIYTSGSTGRPKGASNTHEALANRLHWMQQAYAIGPADTVLQKTPFSFDVSVWEFFWPLMTGARLAIAPPGAHRDPVALAETLQRQQVSTVHFVPSMLAEFVNQPALPAFPALQRIVCSGEALPADLQQRVFDRLPGVELDNLYGPTEAAIDVTHWTCRPDDSPSVPIGEPIANIQIHILDKDLNPQPAGVAGELYLGGIGLARGYHRRPGLTAERFLPDPFGRGGRLYRTGDLARRRADGVIDYLGRIDHQIKLRGLRIELGEIETALLSQPGIREAAVLLKDAAGGPRLVAYLAASEHAENDADLQQALHRQLPDYMVPSALIRLDGLPKTANGKLDRKALPEPYWQGRAFRAPQTATEQTLAALWQELLGVGPVGLDDNFFELGGHSLLAMKLAGRIARHFQVELGVRRVFEAATLAALAAEIDVLSPDSPALDLQSELADALAELQGMSAEDLQALLEK</sequence>
<feature type="domain" description="Carrier" evidence="7">
    <location>
        <begin position="3132"/>
        <end position="3207"/>
    </location>
</feature>
<dbReference type="InterPro" id="IPR010060">
    <property type="entry name" value="NRPS_synth"/>
</dbReference>
<dbReference type="GO" id="GO:0071766">
    <property type="term" value="P:Actinobacterium-type cell wall biogenesis"/>
    <property type="evidence" value="ECO:0007669"/>
    <property type="project" value="UniProtKB-ARBA"/>
</dbReference>
<dbReference type="InterPro" id="IPR045851">
    <property type="entry name" value="AMP-bd_C_sf"/>
</dbReference>
<dbReference type="PROSITE" id="PS00012">
    <property type="entry name" value="PHOSPHOPANTETHEINE"/>
    <property type="match status" value="2"/>
</dbReference>
<dbReference type="GO" id="GO:0008610">
    <property type="term" value="P:lipid biosynthetic process"/>
    <property type="evidence" value="ECO:0007669"/>
    <property type="project" value="InterPro"/>
</dbReference>
<keyword evidence="4" id="KW-0597">Phosphoprotein</keyword>
<dbReference type="Gene3D" id="1.10.1200.10">
    <property type="entry name" value="ACP-like"/>
    <property type="match status" value="2"/>
</dbReference>
<feature type="domain" description="Carrier" evidence="7">
    <location>
        <begin position="1648"/>
        <end position="1722"/>
    </location>
</feature>
<dbReference type="GO" id="GO:0006631">
    <property type="term" value="P:fatty acid metabolic process"/>
    <property type="evidence" value="ECO:0007669"/>
    <property type="project" value="UniProtKB-KW"/>
</dbReference>
<comment type="cofactor">
    <cofactor evidence="1">
        <name>pantetheine 4'-phosphate</name>
        <dbReference type="ChEBI" id="CHEBI:47942"/>
    </cofactor>
</comment>
<organism evidence="8 9">
    <name type="scientific">Methylomicrobium album BG8</name>
    <dbReference type="NCBI Taxonomy" id="686340"/>
    <lineage>
        <taxon>Bacteria</taxon>
        <taxon>Pseudomonadati</taxon>
        <taxon>Pseudomonadota</taxon>
        <taxon>Gammaproteobacteria</taxon>
        <taxon>Methylococcales</taxon>
        <taxon>Methylococcaceae</taxon>
        <taxon>Methylomicrobium</taxon>
    </lineage>
</organism>
<dbReference type="InterPro" id="IPR036736">
    <property type="entry name" value="ACP-like_sf"/>
</dbReference>
<reference evidence="8 9" key="1">
    <citation type="journal article" date="2013" name="Genome Announc.">
        <title>Genome Sequence of the Obligate Gammaproteobacterial Methanotroph Methylomicrobium album Strain BG8.</title>
        <authorList>
            <person name="Kits K.D."/>
            <person name="Kalyuzhnaya M.G."/>
            <person name="Klotz M.G."/>
            <person name="Jetten M.S."/>
            <person name="Op den Camp H.J."/>
            <person name="Vuilleumier S."/>
            <person name="Bringel F."/>
            <person name="Dispirito A.A."/>
            <person name="Murrell J.C."/>
            <person name="Bruce D."/>
            <person name="Cheng J.F."/>
            <person name="Copeland A."/>
            <person name="Goodwin L."/>
            <person name="Hauser L."/>
            <person name="Lajus A."/>
            <person name="Land M.L."/>
            <person name="Lapidus A."/>
            <person name="Lucas S."/>
            <person name="Medigue C."/>
            <person name="Pitluck S."/>
            <person name="Woyke T."/>
            <person name="Zeytun A."/>
            <person name="Stein L.Y."/>
        </authorList>
    </citation>
    <scope>NUCLEOTIDE SEQUENCE [LARGE SCALE GENOMIC DNA]</scope>
    <source>
        <strain evidence="8 9">BG8</strain>
    </source>
</reference>
<dbReference type="FunFam" id="2.30.38.10:FF:000001">
    <property type="entry name" value="Non-ribosomal peptide synthetase PvdI"/>
    <property type="match status" value="2"/>
</dbReference>
<dbReference type="PANTHER" id="PTHR45398:SF1">
    <property type="entry name" value="ENZYME, PUTATIVE (JCVI)-RELATED"/>
    <property type="match status" value="1"/>
</dbReference>
<dbReference type="InterPro" id="IPR006162">
    <property type="entry name" value="Ppantetheine_attach_site"/>
</dbReference>
<proteinExistence type="inferred from homology"/>
<dbReference type="CDD" id="cd19531">
    <property type="entry name" value="LCL_NRPS-like"/>
    <property type="match status" value="1"/>
</dbReference>
<name>H8GGT0_METAL</name>
<dbReference type="FunFam" id="3.40.50.12780:FF:000013">
    <property type="entry name" value="Long-chain-fatty-acid--AMP ligase FadD32"/>
    <property type="match status" value="1"/>
</dbReference>
<dbReference type="Pfam" id="PF00501">
    <property type="entry name" value="AMP-binding"/>
    <property type="match status" value="3"/>
</dbReference>
<dbReference type="InterPro" id="IPR020845">
    <property type="entry name" value="AMP-binding_CS"/>
</dbReference>
<dbReference type="InterPro" id="IPR025110">
    <property type="entry name" value="AMP-bd_C"/>
</dbReference>
<dbReference type="eggNOG" id="COG0318">
    <property type="taxonomic scope" value="Bacteria"/>
</dbReference>
<dbReference type="InterPro" id="IPR020806">
    <property type="entry name" value="PKS_PP-bd"/>
</dbReference>
<evidence type="ECO:0000259" key="7">
    <source>
        <dbReference type="PROSITE" id="PS50075"/>
    </source>
</evidence>
<dbReference type="FunFam" id="3.30.300.30:FF:000010">
    <property type="entry name" value="Enterobactin synthetase component F"/>
    <property type="match status" value="1"/>
</dbReference>
<keyword evidence="5" id="KW-0276">Fatty acid metabolism</keyword>
<keyword evidence="9" id="KW-1185">Reference proteome</keyword>
<dbReference type="NCBIfam" id="NF003417">
    <property type="entry name" value="PRK04813.1"/>
    <property type="match status" value="3"/>
</dbReference>
<keyword evidence="6" id="KW-0443">Lipid metabolism</keyword>
<dbReference type="Proteomes" id="UP000005090">
    <property type="component" value="Chromosome"/>
</dbReference>
<evidence type="ECO:0000256" key="1">
    <source>
        <dbReference type="ARBA" id="ARBA00001957"/>
    </source>
</evidence>
<dbReference type="Gene3D" id="3.40.50.1820">
    <property type="entry name" value="alpha/beta hydrolase"/>
    <property type="match status" value="1"/>
</dbReference>
<dbReference type="SUPFAM" id="SSF56801">
    <property type="entry name" value="Acetyl-CoA synthetase-like"/>
    <property type="match status" value="3"/>
</dbReference>
<evidence type="ECO:0000256" key="2">
    <source>
        <dbReference type="ARBA" id="ARBA00006432"/>
    </source>
</evidence>
<dbReference type="CDD" id="cd05931">
    <property type="entry name" value="FAAL"/>
    <property type="match status" value="1"/>
</dbReference>
<dbReference type="Gene3D" id="3.30.559.10">
    <property type="entry name" value="Chloramphenicol acetyltransferase-like domain"/>
    <property type="match status" value="3"/>
</dbReference>
<comment type="similarity">
    <text evidence="2">Belongs to the ATP-dependent AMP-binding enzyme family.</text>
</comment>
<dbReference type="CDD" id="cd19534">
    <property type="entry name" value="E_NRPS"/>
    <property type="match status" value="1"/>
</dbReference>
<evidence type="ECO:0000256" key="6">
    <source>
        <dbReference type="ARBA" id="ARBA00023098"/>
    </source>
</evidence>
<dbReference type="PROSITE" id="PS00455">
    <property type="entry name" value="AMP_BINDING"/>
    <property type="match status" value="2"/>
</dbReference>
<dbReference type="InterPro" id="IPR001242">
    <property type="entry name" value="Condensation_dom"/>
</dbReference>
<evidence type="ECO:0000313" key="8">
    <source>
        <dbReference type="EMBL" id="EIC30043.1"/>
    </source>
</evidence>
<dbReference type="GO" id="GO:0031177">
    <property type="term" value="F:phosphopantetheine binding"/>
    <property type="evidence" value="ECO:0007669"/>
    <property type="project" value="InterPro"/>
</dbReference>
<dbReference type="STRING" id="686340.Metal_2305"/>
<dbReference type="InterPro" id="IPR040097">
    <property type="entry name" value="FAAL/FAAC"/>
</dbReference>
<dbReference type="Gene3D" id="3.30.559.30">
    <property type="entry name" value="Nonribosomal peptide synthetase, condensation domain"/>
    <property type="match status" value="3"/>
</dbReference>
<evidence type="ECO:0000256" key="3">
    <source>
        <dbReference type="ARBA" id="ARBA00022450"/>
    </source>
</evidence>
<dbReference type="InterPro" id="IPR009081">
    <property type="entry name" value="PP-bd_ACP"/>
</dbReference>
<dbReference type="SUPFAM" id="SSF52777">
    <property type="entry name" value="CoA-dependent acyltransferases"/>
    <property type="match status" value="6"/>
</dbReference>
<accession>H8GGT0</accession>
<dbReference type="InterPro" id="IPR029058">
    <property type="entry name" value="AB_hydrolase_fold"/>
</dbReference>
<dbReference type="InterPro" id="IPR023213">
    <property type="entry name" value="CAT-like_dom_sf"/>
</dbReference>
<dbReference type="RefSeq" id="WP_005372394.1">
    <property type="nucleotide sequence ID" value="NZ_CM001475.1"/>
</dbReference>
<dbReference type="Pfam" id="PF00550">
    <property type="entry name" value="PP-binding"/>
    <property type="match status" value="3"/>
</dbReference>
<dbReference type="Pfam" id="PF13193">
    <property type="entry name" value="AMP-binding_C"/>
    <property type="match status" value="2"/>
</dbReference>
<dbReference type="GO" id="GO:0043041">
    <property type="term" value="P:amino acid activation for nonribosomal peptide biosynthetic process"/>
    <property type="evidence" value="ECO:0007669"/>
    <property type="project" value="UniProtKB-ARBA"/>
</dbReference>
<dbReference type="InterPro" id="IPR042099">
    <property type="entry name" value="ANL_N_sf"/>
</dbReference>
<dbReference type="Gene3D" id="3.30.300.30">
    <property type="match status" value="3"/>
</dbReference>
<dbReference type="CDD" id="cd17646">
    <property type="entry name" value="A_NRPS_AB3403-like"/>
    <property type="match status" value="1"/>
</dbReference>
<dbReference type="eggNOG" id="COG1020">
    <property type="taxonomic scope" value="Bacteria"/>
</dbReference>
<feature type="domain" description="Carrier" evidence="7">
    <location>
        <begin position="582"/>
        <end position="657"/>
    </location>
</feature>
<dbReference type="CDD" id="cd19543">
    <property type="entry name" value="DCL_NRPS"/>
    <property type="match status" value="1"/>
</dbReference>
<dbReference type="FunFam" id="3.40.50.980:FF:000002">
    <property type="entry name" value="Enterobactin synthetase component F"/>
    <property type="match status" value="1"/>
</dbReference>
<dbReference type="Gene3D" id="2.30.38.10">
    <property type="entry name" value="Luciferase, Domain 3"/>
    <property type="match status" value="2"/>
</dbReference>
<dbReference type="Gene3D" id="3.40.50.980">
    <property type="match status" value="4"/>
</dbReference>
<dbReference type="Gene3D" id="3.40.50.12780">
    <property type="entry name" value="N-terminal domain of ligase-like"/>
    <property type="match status" value="1"/>
</dbReference>